<feature type="non-terminal residue" evidence="3">
    <location>
        <position position="1"/>
    </location>
</feature>
<gene>
    <name evidence="3" type="ORF">CISIN_1g0442242mg</name>
</gene>
<keyword evidence="4" id="KW-1185">Reference proteome</keyword>
<dbReference type="EMBL" id="KK784884">
    <property type="protein sequence ID" value="KDO74413.1"/>
    <property type="molecule type" value="Genomic_DNA"/>
</dbReference>
<dbReference type="SUPFAM" id="SSF48576">
    <property type="entry name" value="Terpenoid synthases"/>
    <property type="match status" value="2"/>
</dbReference>
<dbReference type="Gene3D" id="1.10.600.10">
    <property type="entry name" value="Farnesyl Diphosphate Synthase"/>
    <property type="match status" value="2"/>
</dbReference>
<feature type="domain" description="Terpene synthase metal-binding" evidence="2">
    <location>
        <begin position="55"/>
        <end position="131"/>
    </location>
</feature>
<proteinExistence type="predicted"/>
<name>A0A067G481_CITSI</name>
<dbReference type="GO" id="GO:0010333">
    <property type="term" value="F:terpene synthase activity"/>
    <property type="evidence" value="ECO:0000318"/>
    <property type="project" value="GO_Central"/>
</dbReference>
<dbReference type="AlphaFoldDB" id="A0A067G481"/>
<evidence type="ECO:0000313" key="4">
    <source>
        <dbReference type="Proteomes" id="UP000027120"/>
    </source>
</evidence>
<accession>A0A067G481</accession>
<evidence type="ECO:0000256" key="1">
    <source>
        <dbReference type="ARBA" id="ARBA00022723"/>
    </source>
</evidence>
<evidence type="ECO:0000259" key="2">
    <source>
        <dbReference type="Pfam" id="PF03936"/>
    </source>
</evidence>
<dbReference type="InterPro" id="IPR050148">
    <property type="entry name" value="Terpene_synthase-like"/>
</dbReference>
<dbReference type="Gene3D" id="1.50.10.130">
    <property type="entry name" value="Terpene synthase, N-terminal domain"/>
    <property type="match status" value="1"/>
</dbReference>
<dbReference type="PANTHER" id="PTHR31225">
    <property type="entry name" value="OS04G0344100 PROTEIN-RELATED"/>
    <property type="match status" value="1"/>
</dbReference>
<dbReference type="GO" id="GO:0016114">
    <property type="term" value="P:terpenoid biosynthetic process"/>
    <property type="evidence" value="ECO:0007669"/>
    <property type="project" value="InterPro"/>
</dbReference>
<dbReference type="Proteomes" id="UP000027120">
    <property type="component" value="Unassembled WGS sequence"/>
</dbReference>
<dbReference type="Pfam" id="PF03936">
    <property type="entry name" value="Terpene_synth_C"/>
    <property type="match status" value="1"/>
</dbReference>
<evidence type="ECO:0000313" key="3">
    <source>
        <dbReference type="EMBL" id="KDO74413.1"/>
    </source>
</evidence>
<keyword evidence="1" id="KW-0479">Metal-binding</keyword>
<sequence>PLRRGLTRLEARYYNDVYSKDDSKDQTILRFAKLDFCTPKVFHRKELTTLTEWWKTLDVKTKLPYVGDRIVECYFWIMRVYFEPPYSFGRMTLSKIIPFISIIDNTYDAYSAIEEAQLFTNAIKRGDSNITQRNIKRVERYNHINEGLLKPTEVAMPLLECILNLARVMDVIYKDDDGYTNSYVIKDYIATLLEKLVPF</sequence>
<dbReference type="STRING" id="2711.A0A067G481"/>
<reference evidence="3 4" key="1">
    <citation type="submission" date="2014-04" db="EMBL/GenBank/DDBJ databases">
        <authorList>
            <consortium name="International Citrus Genome Consortium"/>
            <person name="Gmitter F."/>
            <person name="Chen C."/>
            <person name="Farmerie W."/>
            <person name="Harkins T."/>
            <person name="Desany B."/>
            <person name="Mohiuddin M."/>
            <person name="Kodira C."/>
            <person name="Borodovsky M."/>
            <person name="Lomsadze A."/>
            <person name="Burns P."/>
            <person name="Jenkins J."/>
            <person name="Prochnik S."/>
            <person name="Shu S."/>
            <person name="Chapman J."/>
            <person name="Pitluck S."/>
            <person name="Schmutz J."/>
            <person name="Rokhsar D."/>
        </authorList>
    </citation>
    <scope>NUCLEOTIDE SEQUENCE</scope>
</reference>
<dbReference type="GO" id="GO:0046246">
    <property type="term" value="P:terpene biosynthetic process"/>
    <property type="evidence" value="ECO:0000318"/>
    <property type="project" value="GO_Central"/>
</dbReference>
<dbReference type="GO" id="GO:0000287">
    <property type="term" value="F:magnesium ion binding"/>
    <property type="evidence" value="ECO:0007669"/>
    <property type="project" value="InterPro"/>
</dbReference>
<dbReference type="InterPro" id="IPR008949">
    <property type="entry name" value="Isoprenoid_synthase_dom_sf"/>
</dbReference>
<protein>
    <recommendedName>
        <fullName evidence="2">Terpene synthase metal-binding domain-containing protein</fullName>
    </recommendedName>
</protein>
<dbReference type="PANTHER" id="PTHR31225:SF241">
    <property type="entry name" value="TERPENE SYNTHASE FAMILY, METAL-BINDING DOMAIN PROTEIN"/>
    <property type="match status" value="1"/>
</dbReference>
<dbReference type="InterPro" id="IPR036965">
    <property type="entry name" value="Terpene_synth_N_sf"/>
</dbReference>
<dbReference type="InterPro" id="IPR005630">
    <property type="entry name" value="Terpene_synthase_metal-bd"/>
</dbReference>
<organism evidence="3 4">
    <name type="scientific">Citrus sinensis</name>
    <name type="common">Sweet orange</name>
    <name type="synonym">Citrus aurantium var. sinensis</name>
    <dbReference type="NCBI Taxonomy" id="2711"/>
    <lineage>
        <taxon>Eukaryota</taxon>
        <taxon>Viridiplantae</taxon>
        <taxon>Streptophyta</taxon>
        <taxon>Embryophyta</taxon>
        <taxon>Tracheophyta</taxon>
        <taxon>Spermatophyta</taxon>
        <taxon>Magnoliopsida</taxon>
        <taxon>eudicotyledons</taxon>
        <taxon>Gunneridae</taxon>
        <taxon>Pentapetalae</taxon>
        <taxon>rosids</taxon>
        <taxon>malvids</taxon>
        <taxon>Sapindales</taxon>
        <taxon>Rutaceae</taxon>
        <taxon>Aurantioideae</taxon>
        <taxon>Citrus</taxon>
    </lineage>
</organism>